<name>A0A0L0FSB8_9EUKA</name>
<feature type="chain" id="PRO_5005538946" description="CBM1 domain-containing protein" evidence="1">
    <location>
        <begin position="24"/>
        <end position="216"/>
    </location>
</feature>
<sequence>MTFSKLTLALVAYVVILSINVSAADVGDKNRILVASDEELSSNNILLDVPFDVLRSVENEMEELAAMMRQWNDGGSNDNARTCSLEGSACGYPFQDPCCVGLACLRRGFYSECIPESNPGNPEGADTIILAAQADLEDSSDAIAVVNGVPGQNNEVVSTGRLNFHARAQKRRRRERDAGVHSAPNVKRDIRTITTEESLENKKVHVSQQRVVMKQD</sequence>
<organism evidence="2 3">
    <name type="scientific">Sphaeroforma arctica JP610</name>
    <dbReference type="NCBI Taxonomy" id="667725"/>
    <lineage>
        <taxon>Eukaryota</taxon>
        <taxon>Ichthyosporea</taxon>
        <taxon>Ichthyophonida</taxon>
        <taxon>Sphaeroforma</taxon>
    </lineage>
</organism>
<gene>
    <name evidence="2" type="ORF">SARC_07971</name>
</gene>
<reference evidence="2 3" key="1">
    <citation type="submission" date="2011-02" db="EMBL/GenBank/DDBJ databases">
        <title>The Genome Sequence of Sphaeroforma arctica JP610.</title>
        <authorList>
            <consortium name="The Broad Institute Genome Sequencing Platform"/>
            <person name="Russ C."/>
            <person name="Cuomo C."/>
            <person name="Young S.K."/>
            <person name="Zeng Q."/>
            <person name="Gargeya S."/>
            <person name="Alvarado L."/>
            <person name="Berlin A."/>
            <person name="Chapman S.B."/>
            <person name="Chen Z."/>
            <person name="Freedman E."/>
            <person name="Gellesch M."/>
            <person name="Goldberg J."/>
            <person name="Griggs A."/>
            <person name="Gujja S."/>
            <person name="Heilman E."/>
            <person name="Heiman D."/>
            <person name="Howarth C."/>
            <person name="Mehta T."/>
            <person name="Neiman D."/>
            <person name="Pearson M."/>
            <person name="Roberts A."/>
            <person name="Saif S."/>
            <person name="Shea T."/>
            <person name="Shenoy N."/>
            <person name="Sisk P."/>
            <person name="Stolte C."/>
            <person name="Sykes S."/>
            <person name="White J."/>
            <person name="Yandava C."/>
            <person name="Burger G."/>
            <person name="Gray M.W."/>
            <person name="Holland P.W.H."/>
            <person name="King N."/>
            <person name="Lang F.B.F."/>
            <person name="Roger A.J."/>
            <person name="Ruiz-Trillo I."/>
            <person name="Haas B."/>
            <person name="Nusbaum C."/>
            <person name="Birren B."/>
        </authorList>
    </citation>
    <scope>NUCLEOTIDE SEQUENCE [LARGE SCALE GENOMIC DNA]</scope>
    <source>
        <strain evidence="2 3">JP610</strain>
    </source>
</reference>
<proteinExistence type="predicted"/>
<dbReference type="GeneID" id="25908475"/>
<keyword evidence="3" id="KW-1185">Reference proteome</keyword>
<evidence type="ECO:0008006" key="4">
    <source>
        <dbReference type="Google" id="ProtNLM"/>
    </source>
</evidence>
<dbReference type="AlphaFoldDB" id="A0A0L0FSB8"/>
<accession>A0A0L0FSB8</accession>
<dbReference type="RefSeq" id="XP_014153537.1">
    <property type="nucleotide sequence ID" value="XM_014298062.1"/>
</dbReference>
<feature type="signal peptide" evidence="1">
    <location>
        <begin position="1"/>
        <end position="23"/>
    </location>
</feature>
<protein>
    <recommendedName>
        <fullName evidence="4">CBM1 domain-containing protein</fullName>
    </recommendedName>
</protein>
<evidence type="ECO:0000256" key="1">
    <source>
        <dbReference type="SAM" id="SignalP"/>
    </source>
</evidence>
<dbReference type="Proteomes" id="UP000054560">
    <property type="component" value="Unassembled WGS sequence"/>
</dbReference>
<evidence type="ECO:0000313" key="2">
    <source>
        <dbReference type="EMBL" id="KNC79635.1"/>
    </source>
</evidence>
<keyword evidence="1" id="KW-0732">Signal</keyword>
<dbReference type="EMBL" id="KQ242269">
    <property type="protein sequence ID" value="KNC79635.1"/>
    <property type="molecule type" value="Genomic_DNA"/>
</dbReference>
<evidence type="ECO:0000313" key="3">
    <source>
        <dbReference type="Proteomes" id="UP000054560"/>
    </source>
</evidence>